<keyword evidence="1" id="KW-0472">Membrane</keyword>
<sequence>MNIELLQTILGWCAILNIAILLWWFLFIVFARDWVYRMHSRWFTLSQEQFNTIHYAGIALFKILVLIFNVMPYLVLRFLI</sequence>
<reference evidence="3 4" key="1">
    <citation type="submission" date="2016-10" db="EMBL/GenBank/DDBJ databases">
        <authorList>
            <person name="de Groot N.N."/>
        </authorList>
    </citation>
    <scope>NUCLEOTIDE SEQUENCE [LARGE SCALE GENOMIC DNA]</scope>
    <source>
        <strain evidence="3">MBHS1</strain>
    </source>
</reference>
<keyword evidence="1" id="KW-0812">Transmembrane</keyword>
<evidence type="ECO:0000313" key="3">
    <source>
        <dbReference type="EMBL" id="SEH08530.1"/>
    </source>
</evidence>
<evidence type="ECO:0000256" key="1">
    <source>
        <dbReference type="SAM" id="Phobius"/>
    </source>
</evidence>
<proteinExistence type="predicted"/>
<keyword evidence="1" id="KW-1133">Transmembrane helix</keyword>
<name>A0A1H6FEM2_9GAMM</name>
<evidence type="ECO:0000313" key="4">
    <source>
        <dbReference type="Proteomes" id="UP000236724"/>
    </source>
</evidence>
<keyword evidence="4" id="KW-1185">Reference proteome</keyword>
<feature type="transmembrane region" description="Helical" evidence="1">
    <location>
        <begin position="9"/>
        <end position="32"/>
    </location>
</feature>
<dbReference type="RefSeq" id="WP_103922062.1">
    <property type="nucleotide sequence ID" value="NZ_FMSV02000552.1"/>
</dbReference>
<dbReference type="AlphaFoldDB" id="A0A1H6FEM2"/>
<gene>
    <name evidence="3" type="ORF">MBHS_04422</name>
</gene>
<dbReference type="EMBL" id="FMSV02000552">
    <property type="protein sequence ID" value="SEH08530.1"/>
    <property type="molecule type" value="Genomic_DNA"/>
</dbReference>
<dbReference type="InterPro" id="IPR049220">
    <property type="entry name" value="DUF6868"/>
</dbReference>
<organism evidence="3 4">
    <name type="scientific">Candidatus Venteria ishoeyi</name>
    <dbReference type="NCBI Taxonomy" id="1899563"/>
    <lineage>
        <taxon>Bacteria</taxon>
        <taxon>Pseudomonadati</taxon>
        <taxon>Pseudomonadota</taxon>
        <taxon>Gammaproteobacteria</taxon>
        <taxon>Thiotrichales</taxon>
        <taxon>Thiotrichaceae</taxon>
        <taxon>Venteria</taxon>
    </lineage>
</organism>
<dbReference type="Proteomes" id="UP000236724">
    <property type="component" value="Unassembled WGS sequence"/>
</dbReference>
<protein>
    <recommendedName>
        <fullName evidence="2">DUF6868 domain-containing protein</fullName>
    </recommendedName>
</protein>
<evidence type="ECO:0000259" key="2">
    <source>
        <dbReference type="Pfam" id="PF21742"/>
    </source>
</evidence>
<feature type="transmembrane region" description="Helical" evidence="1">
    <location>
        <begin position="52"/>
        <end position="76"/>
    </location>
</feature>
<dbReference type="OrthoDB" id="5918912at2"/>
<dbReference type="Pfam" id="PF21742">
    <property type="entry name" value="DUF6868"/>
    <property type="match status" value="1"/>
</dbReference>
<feature type="domain" description="DUF6868" evidence="2">
    <location>
        <begin position="1"/>
        <end position="79"/>
    </location>
</feature>
<accession>A0A1H6FEM2</accession>